<reference evidence="2" key="1">
    <citation type="submission" date="2019-08" db="EMBL/GenBank/DDBJ databases">
        <title>Genomics of alphabaculovirus isolates infecting Mamestra configurata.</title>
        <authorList>
            <person name="Erlandson M.A."/>
            <person name="Baldwin D."/>
            <person name="Theilmann D.A."/>
        </authorList>
    </citation>
    <scope>NUCLEOTIDE SEQUENCE</scope>
    <source>
        <strain evidence="2">94-2</strain>
    </source>
</reference>
<evidence type="ECO:0000256" key="1">
    <source>
        <dbReference type="SAM" id="MobiDB-lite"/>
    </source>
</evidence>
<feature type="region of interest" description="Disordered" evidence="1">
    <location>
        <begin position="235"/>
        <end position="288"/>
    </location>
</feature>
<protein>
    <submittedName>
        <fullName evidence="2">39K/pp31</fullName>
    </submittedName>
</protein>
<dbReference type="Pfam" id="PF05311">
    <property type="entry name" value="Baculo_PP31"/>
    <property type="match status" value="1"/>
</dbReference>
<dbReference type="InterPro" id="IPR007975">
    <property type="entry name" value="Baculo_pp39"/>
</dbReference>
<evidence type="ECO:0000313" key="2">
    <source>
        <dbReference type="EMBL" id="QNH90630.1"/>
    </source>
</evidence>
<name>A0A7G7Y8D4_NPVMC</name>
<sequence length="288" mass="33230">MAATALIETTNGGDVGKFACDKAHIEQVHAVISYLERKKIKHNLFSMPVKDNDTVQMVHGIIFNNDKKNARKNKKMISYNKYILFNSWYTKNRQETWPNSHTMWNIMKSQPVAKPFVDIFDFMEKLGKTIAPTVSDLADETNVEKDESVSRTDVEEGNEKRSKIYNEFYRITSITFETHSAPSSSFIYDIKLKKSHNGTERLTRSMLQSGIDALRKCLLHVSRPSKTEVIEQQQQQQQLEENKASRKRKQTNAAVVANKNAKKSKQRYEPPAFNMQNDHIEDSQMSFT</sequence>
<organism evidence="2">
    <name type="scientific">Mamestra configurata nucleopolyhedrovirus</name>
    <name type="common">MacoNPV</name>
    <dbReference type="NCBI Taxonomy" id="207830"/>
    <lineage>
        <taxon>Viruses</taxon>
        <taxon>Viruses incertae sedis</taxon>
        <taxon>Naldaviricetes</taxon>
        <taxon>Lefavirales</taxon>
        <taxon>Baculoviridae</taxon>
        <taxon>Alphabaculovirus</taxon>
        <taxon>Alphabaculovirus maconfiguratae</taxon>
    </lineage>
</organism>
<dbReference type="EMBL" id="MN320360">
    <property type="protein sequence ID" value="QNH90630.1"/>
    <property type="molecule type" value="Genomic_DNA"/>
</dbReference>
<accession>A0A7G7Y8D4</accession>
<proteinExistence type="predicted"/>
<organismHost>
    <name type="scientific">Mamestra configurata</name>
    <name type="common">bertha armyworm</name>
    <dbReference type="NCBI Taxonomy" id="174822"/>
</organismHost>